<name>A0ABV8SXR7_9GAMM</name>
<dbReference type="Pfam" id="PF07715">
    <property type="entry name" value="Plug"/>
    <property type="match status" value="1"/>
</dbReference>
<dbReference type="SUPFAM" id="SSF56935">
    <property type="entry name" value="Porins"/>
    <property type="match status" value="1"/>
</dbReference>
<evidence type="ECO:0000256" key="1">
    <source>
        <dbReference type="ARBA" id="ARBA00004571"/>
    </source>
</evidence>
<dbReference type="Pfam" id="PF00593">
    <property type="entry name" value="TonB_dep_Rec_b-barrel"/>
    <property type="match status" value="1"/>
</dbReference>
<keyword evidence="3 12" id="KW-0813">Transport</keyword>
<dbReference type="Gene3D" id="3.55.50.30">
    <property type="match status" value="1"/>
</dbReference>
<dbReference type="NCBIfam" id="TIGR01783">
    <property type="entry name" value="TonB-siderophor"/>
    <property type="match status" value="1"/>
</dbReference>
<dbReference type="PANTHER" id="PTHR32552">
    <property type="entry name" value="FERRICHROME IRON RECEPTOR-RELATED"/>
    <property type="match status" value="1"/>
</dbReference>
<dbReference type="CDD" id="cd01347">
    <property type="entry name" value="ligand_gated_channel"/>
    <property type="match status" value="1"/>
</dbReference>
<dbReference type="InterPro" id="IPR039426">
    <property type="entry name" value="TonB-dep_rcpt-like"/>
</dbReference>
<evidence type="ECO:0000256" key="11">
    <source>
        <dbReference type="ARBA" id="ARBA00023237"/>
    </source>
</evidence>
<dbReference type="InterPro" id="IPR037066">
    <property type="entry name" value="Plug_dom_sf"/>
</dbReference>
<dbReference type="SMART" id="SM00965">
    <property type="entry name" value="STN"/>
    <property type="match status" value="1"/>
</dbReference>
<dbReference type="InterPro" id="IPR011662">
    <property type="entry name" value="Secretin/TonB_short_N"/>
</dbReference>
<dbReference type="InterPro" id="IPR012910">
    <property type="entry name" value="Plug_dom"/>
</dbReference>
<dbReference type="EMBL" id="JBHSDU010000014">
    <property type="protein sequence ID" value="MFC4312418.1"/>
    <property type="molecule type" value="Genomic_DNA"/>
</dbReference>
<keyword evidence="11 12" id="KW-0998">Cell outer membrane</keyword>
<keyword evidence="10 15" id="KW-0675">Receptor</keyword>
<accession>A0ABV8SXR7</accession>
<dbReference type="Pfam" id="PF07660">
    <property type="entry name" value="STN"/>
    <property type="match status" value="1"/>
</dbReference>
<evidence type="ECO:0000256" key="8">
    <source>
        <dbReference type="ARBA" id="ARBA00023077"/>
    </source>
</evidence>
<keyword evidence="5" id="KW-0406">Ion transport</keyword>
<proteinExistence type="inferred from homology"/>
<dbReference type="Gene3D" id="2.40.170.20">
    <property type="entry name" value="TonB-dependent receptor, beta-barrel domain"/>
    <property type="match status" value="1"/>
</dbReference>
<comment type="similarity">
    <text evidence="2 12 13">Belongs to the TonB-dependent receptor family.</text>
</comment>
<reference evidence="16" key="1">
    <citation type="journal article" date="2019" name="Int. J. Syst. Evol. Microbiol.">
        <title>The Global Catalogue of Microorganisms (GCM) 10K type strain sequencing project: providing services to taxonomists for standard genome sequencing and annotation.</title>
        <authorList>
            <consortium name="The Broad Institute Genomics Platform"/>
            <consortium name="The Broad Institute Genome Sequencing Center for Infectious Disease"/>
            <person name="Wu L."/>
            <person name="Ma J."/>
        </authorList>
    </citation>
    <scope>NUCLEOTIDE SEQUENCE [LARGE SCALE GENOMIC DNA]</scope>
    <source>
        <strain evidence="16">CGMCC 1.10759</strain>
    </source>
</reference>
<evidence type="ECO:0000313" key="15">
    <source>
        <dbReference type="EMBL" id="MFC4312418.1"/>
    </source>
</evidence>
<keyword evidence="9 12" id="KW-0472">Membrane</keyword>
<gene>
    <name evidence="15" type="ORF">ACFPN2_25265</name>
</gene>
<keyword evidence="5" id="KW-0410">Iron transport</keyword>
<dbReference type="InterPro" id="IPR036942">
    <property type="entry name" value="Beta-barrel_TonB_sf"/>
</dbReference>
<comment type="caution">
    <text evidence="15">The sequence shown here is derived from an EMBL/GenBank/DDBJ whole genome shotgun (WGS) entry which is preliminary data.</text>
</comment>
<evidence type="ECO:0000256" key="12">
    <source>
        <dbReference type="PROSITE-ProRule" id="PRU01360"/>
    </source>
</evidence>
<keyword evidence="7" id="KW-0408">Iron</keyword>
<evidence type="ECO:0000256" key="6">
    <source>
        <dbReference type="ARBA" id="ARBA00022692"/>
    </source>
</evidence>
<keyword evidence="4 12" id="KW-1134">Transmembrane beta strand</keyword>
<evidence type="ECO:0000256" key="7">
    <source>
        <dbReference type="ARBA" id="ARBA00023004"/>
    </source>
</evidence>
<evidence type="ECO:0000259" key="14">
    <source>
        <dbReference type="SMART" id="SM00965"/>
    </source>
</evidence>
<evidence type="ECO:0000256" key="13">
    <source>
        <dbReference type="RuleBase" id="RU003357"/>
    </source>
</evidence>
<dbReference type="RefSeq" id="WP_380601787.1">
    <property type="nucleotide sequence ID" value="NZ_JBHSDU010000014.1"/>
</dbReference>
<keyword evidence="16" id="KW-1185">Reference proteome</keyword>
<dbReference type="Proteomes" id="UP001595904">
    <property type="component" value="Unassembled WGS sequence"/>
</dbReference>
<sequence>MVLRDRDTWRFSTAIGGVLCALVVSVSSISFAEAAQAEAAVSNADSVNYAIPAGSLSGALMRFAEQSGIQLVYSSSLTGKLNSPGLSGRYAPRDALTKLLEGTGLVYRFTSSKNVTVEKASDANSTRVLSPVRVEGAGTNGVRGVNGSTDITATEGTRSYTSDALSIASKTAQSIKDTPQSVSVITQQRIQDQNLTDFRSLMDQATGVSVVTGVGSSLDGPLTPTYFSRGFAIERLQIDGGAPLNISNNSGSNSFALVPQIDMGVYDHAEVLRGADGLFNGYGGPGGVISLVRKRPLDQPKVVTELMAGSWSNYRTMIDASAPLGFDGKLRGRGVLVYQDQEYFYDIASMNKTVAYGILEYDLGERTLLAVGFNSTRQDAVPFIRGLPRWQNGEDLHLPRDTCLCTPWNRYDFDTKDVFARVEHAMGETWNLKLNLGKVRQERSQKYAHTAGLINPLTSTGAVLQTSIGARASAQKTADLTLTGGFTLFGQDQNVVLGFNYSKVDGGGGKSFDSVTTTAPIDVFAFDPDVYPEPASPPPGSRWTSSGSTQWGGYTNLRLTVWEPLHISLGWRYSYSADGGETREDLCTSTTLCPNGKIGDVRNRVTYKPYKTHDFSWPPAWSLAYDITETLSAYGSYTDIYQSQANFVDPSGDPIGPVTGTNVEGGLKWAGRDGKLNATLSFYRMKQENFPLELIDHPLHNTTTDGIHRCCYSDEQDRTLFSQGLDLDVTGEVLSGLQISTGYTYNENENRGPASGALQGRALNTKLPRHLLKLWGSYQFAGTGWMHRLSVGGGVNAQSKGYYSGSVCIRYVTRPNGTVVCDTGGSVPYEFDQGAYAVVHVRAAYQLDPRWNLALNVNNLLDRTYYQTVANTIGGNWYGEPRSFALTIRGQFK</sequence>
<feature type="domain" description="Secretin/TonB short N-terminal" evidence="14">
    <location>
        <begin position="69"/>
        <end position="120"/>
    </location>
</feature>
<keyword evidence="8 13" id="KW-0798">TonB box</keyword>
<evidence type="ECO:0000256" key="10">
    <source>
        <dbReference type="ARBA" id="ARBA00023170"/>
    </source>
</evidence>
<dbReference type="Gene3D" id="2.170.130.10">
    <property type="entry name" value="TonB-dependent receptor, plug domain"/>
    <property type="match status" value="1"/>
</dbReference>
<protein>
    <submittedName>
        <fullName evidence="15">TonB-dependent siderophore receptor</fullName>
    </submittedName>
</protein>
<dbReference type="InterPro" id="IPR000531">
    <property type="entry name" value="Beta-barrel_TonB"/>
</dbReference>
<dbReference type="InterPro" id="IPR010105">
    <property type="entry name" value="TonB_sidphr_rcpt"/>
</dbReference>
<organism evidence="15 16">
    <name type="scientific">Steroidobacter flavus</name>
    <dbReference type="NCBI Taxonomy" id="1842136"/>
    <lineage>
        <taxon>Bacteria</taxon>
        <taxon>Pseudomonadati</taxon>
        <taxon>Pseudomonadota</taxon>
        <taxon>Gammaproteobacteria</taxon>
        <taxon>Steroidobacterales</taxon>
        <taxon>Steroidobacteraceae</taxon>
        <taxon>Steroidobacter</taxon>
    </lineage>
</organism>
<dbReference type="PANTHER" id="PTHR32552:SF74">
    <property type="entry name" value="HYDROXAMATE SIDEROPHORE RECEPTOR FHUE"/>
    <property type="match status" value="1"/>
</dbReference>
<evidence type="ECO:0000256" key="3">
    <source>
        <dbReference type="ARBA" id="ARBA00022448"/>
    </source>
</evidence>
<evidence type="ECO:0000256" key="4">
    <source>
        <dbReference type="ARBA" id="ARBA00022452"/>
    </source>
</evidence>
<evidence type="ECO:0000256" key="2">
    <source>
        <dbReference type="ARBA" id="ARBA00009810"/>
    </source>
</evidence>
<dbReference type="PROSITE" id="PS52016">
    <property type="entry name" value="TONB_DEPENDENT_REC_3"/>
    <property type="match status" value="1"/>
</dbReference>
<evidence type="ECO:0000313" key="16">
    <source>
        <dbReference type="Proteomes" id="UP001595904"/>
    </source>
</evidence>
<evidence type="ECO:0000256" key="9">
    <source>
        <dbReference type="ARBA" id="ARBA00023136"/>
    </source>
</evidence>
<keyword evidence="6 12" id="KW-0812">Transmembrane</keyword>
<evidence type="ECO:0000256" key="5">
    <source>
        <dbReference type="ARBA" id="ARBA00022496"/>
    </source>
</evidence>
<comment type="subcellular location">
    <subcellularLocation>
        <location evidence="1 12">Cell outer membrane</location>
        <topology evidence="1 12">Multi-pass membrane protein</topology>
    </subcellularLocation>
</comment>